<evidence type="ECO:0000256" key="5">
    <source>
        <dbReference type="ARBA" id="ARBA00023002"/>
    </source>
</evidence>
<feature type="binding site" evidence="8">
    <location>
        <position position="39"/>
    </location>
    <ligand>
        <name>FMN</name>
        <dbReference type="ChEBI" id="CHEBI:58210"/>
        <note>ligand shared between dimeric partners</note>
    </ligand>
</feature>
<organism evidence="11 12">
    <name type="scientific">Camelimonas lactis</name>
    <dbReference type="NCBI Taxonomy" id="659006"/>
    <lineage>
        <taxon>Bacteria</taxon>
        <taxon>Pseudomonadati</taxon>
        <taxon>Pseudomonadota</taxon>
        <taxon>Alphaproteobacteria</taxon>
        <taxon>Hyphomicrobiales</taxon>
        <taxon>Chelatococcaceae</taxon>
        <taxon>Camelimonas</taxon>
    </lineage>
</organism>
<evidence type="ECO:0000256" key="2">
    <source>
        <dbReference type="ARBA" id="ARBA00022630"/>
    </source>
</evidence>
<dbReference type="InterPro" id="IPR052530">
    <property type="entry name" value="NAD(P)H_nitroreductase"/>
</dbReference>
<comment type="similarity">
    <text evidence="1 7">Belongs to the nitroreductase family.</text>
</comment>
<feature type="binding site" evidence="8">
    <location>
        <position position="35"/>
    </location>
    <ligand>
        <name>FMN</name>
        <dbReference type="ChEBI" id="CHEBI:58210"/>
        <note>ligand shared between dimeric partners</note>
    </ligand>
</feature>
<gene>
    <name evidence="11" type="ORF">EV666_11915</name>
</gene>
<feature type="region of interest" description="Disordered" evidence="9">
    <location>
        <begin position="1"/>
        <end position="23"/>
    </location>
</feature>
<dbReference type="SUPFAM" id="SSF55469">
    <property type="entry name" value="FMN-dependent nitroreductase-like"/>
    <property type="match status" value="1"/>
</dbReference>
<keyword evidence="12" id="KW-1185">Reference proteome</keyword>
<evidence type="ECO:0000256" key="3">
    <source>
        <dbReference type="ARBA" id="ARBA00022643"/>
    </source>
</evidence>
<evidence type="ECO:0000313" key="11">
    <source>
        <dbReference type="EMBL" id="TCO09020.1"/>
    </source>
</evidence>
<keyword evidence="2 7" id="KW-0285">Flavoprotein</keyword>
<evidence type="ECO:0000256" key="4">
    <source>
        <dbReference type="ARBA" id="ARBA00022857"/>
    </source>
</evidence>
<comment type="cofactor">
    <cofactor evidence="8">
        <name>FMN</name>
        <dbReference type="ChEBI" id="CHEBI:58210"/>
    </cofactor>
    <text evidence="8">Binds 1 FMN per subunit.</text>
</comment>
<dbReference type="AlphaFoldDB" id="A0A4R2GMZ3"/>
<protein>
    <recommendedName>
        <fullName evidence="7">Putative NAD(P)H nitroreductase</fullName>
        <ecNumber evidence="7">1.-.-.-</ecNumber>
    </recommendedName>
</protein>
<comment type="caution">
    <text evidence="11">The sequence shown here is derived from an EMBL/GenBank/DDBJ whole genome shotgun (WGS) entry which is preliminary data.</text>
</comment>
<keyword evidence="3 7" id="KW-0288">FMN</keyword>
<dbReference type="CDD" id="cd02135">
    <property type="entry name" value="YdjA-like"/>
    <property type="match status" value="1"/>
</dbReference>
<feature type="binding site" description="in other chain" evidence="8">
    <location>
        <begin position="8"/>
        <end position="10"/>
    </location>
    <ligand>
        <name>FMN</name>
        <dbReference type="ChEBI" id="CHEBI:58210"/>
        <note>ligand shared between dimeric partners</note>
    </ligand>
</feature>
<dbReference type="PANTHER" id="PTHR43821">
    <property type="entry name" value="NAD(P)H NITROREDUCTASE YDJA-RELATED"/>
    <property type="match status" value="1"/>
</dbReference>
<proteinExistence type="inferred from homology"/>
<name>A0A4R2GMZ3_9HYPH</name>
<evidence type="ECO:0000259" key="10">
    <source>
        <dbReference type="Pfam" id="PF00881"/>
    </source>
</evidence>
<dbReference type="OrthoDB" id="9804207at2"/>
<dbReference type="Proteomes" id="UP000294881">
    <property type="component" value="Unassembled WGS sequence"/>
</dbReference>
<dbReference type="EMBL" id="SLWL01000019">
    <property type="protein sequence ID" value="TCO09020.1"/>
    <property type="molecule type" value="Genomic_DNA"/>
</dbReference>
<accession>A0A4R2GMZ3</accession>
<dbReference type="InterPro" id="IPR029479">
    <property type="entry name" value="Nitroreductase"/>
</dbReference>
<evidence type="ECO:0000256" key="8">
    <source>
        <dbReference type="PIRSR" id="PIRSR000232-1"/>
    </source>
</evidence>
<dbReference type="RefSeq" id="WP_132010438.1">
    <property type="nucleotide sequence ID" value="NZ_JBHUNN010000002.1"/>
</dbReference>
<evidence type="ECO:0000313" key="12">
    <source>
        <dbReference type="Proteomes" id="UP000294881"/>
    </source>
</evidence>
<evidence type="ECO:0000256" key="7">
    <source>
        <dbReference type="PIRNR" id="PIRNR000232"/>
    </source>
</evidence>
<dbReference type="InterPro" id="IPR000415">
    <property type="entry name" value="Nitroreductase-like"/>
</dbReference>
<evidence type="ECO:0000256" key="1">
    <source>
        <dbReference type="ARBA" id="ARBA00007118"/>
    </source>
</evidence>
<dbReference type="InterPro" id="IPR026021">
    <property type="entry name" value="YdjA-like"/>
</dbReference>
<dbReference type="Pfam" id="PF00881">
    <property type="entry name" value="Nitroreductase"/>
    <property type="match status" value="1"/>
</dbReference>
<evidence type="ECO:0000256" key="6">
    <source>
        <dbReference type="ARBA" id="ARBA00023027"/>
    </source>
</evidence>
<dbReference type="PIRSF" id="PIRSF000232">
    <property type="entry name" value="YdjA"/>
    <property type="match status" value="1"/>
</dbReference>
<feature type="binding site" description="in other chain" evidence="8">
    <location>
        <begin position="133"/>
        <end position="135"/>
    </location>
    <ligand>
        <name>FMN</name>
        <dbReference type="ChEBI" id="CHEBI:58210"/>
        <note>ligand shared between dimeric partners</note>
    </ligand>
</feature>
<dbReference type="EC" id="1.-.-.-" evidence="7"/>
<feature type="domain" description="Nitroreductase" evidence="10">
    <location>
        <begin position="8"/>
        <end position="163"/>
    </location>
</feature>
<dbReference type="Gene3D" id="3.40.109.10">
    <property type="entry name" value="NADH Oxidase"/>
    <property type="match status" value="1"/>
</dbReference>
<keyword evidence="4 7" id="KW-0521">NADP</keyword>
<keyword evidence="5 7" id="KW-0560">Oxidoreductase</keyword>
<evidence type="ECO:0000256" key="9">
    <source>
        <dbReference type="SAM" id="MobiDB-lite"/>
    </source>
</evidence>
<keyword evidence="6 7" id="KW-0520">NAD</keyword>
<reference evidence="11 12" key="1">
    <citation type="submission" date="2019-03" db="EMBL/GenBank/DDBJ databases">
        <title>Genomic Encyclopedia of Type Strains, Phase IV (KMG-IV): sequencing the most valuable type-strain genomes for metagenomic binning, comparative biology and taxonomic classification.</title>
        <authorList>
            <person name="Goeker M."/>
        </authorList>
    </citation>
    <scope>NUCLEOTIDE SEQUENCE [LARGE SCALE GENOMIC DNA]</scope>
    <source>
        <strain evidence="11 12">DSM 22958</strain>
    </source>
</reference>
<dbReference type="PANTHER" id="PTHR43821:SF1">
    <property type="entry name" value="NAD(P)H NITROREDUCTASE YDJA-RELATED"/>
    <property type="match status" value="1"/>
</dbReference>
<dbReference type="GO" id="GO:0016491">
    <property type="term" value="F:oxidoreductase activity"/>
    <property type="evidence" value="ECO:0007669"/>
    <property type="project" value="UniProtKB-UniRule"/>
</dbReference>
<sequence length="187" mass="20173">MLKLMAARRSVPPAGLKEPGPSRPQVEELLRLASRVPDHGKLAPWRFIVIAGEGRERIGAVIAAAARADQPGARPEQIEAERARMTMAPVIVAVVSTARPHVKIPLWEQELSAGAVCMALTQAACAMGFATSWLTGWLAFDRRVLGALGVRPDERIAGYIHIGSAAAVPPDRERPDLTEIVSWYGES</sequence>